<organism evidence="30 31">
    <name type="scientific">Deinandra increscens subsp. villosa</name>
    <dbReference type="NCBI Taxonomy" id="3103831"/>
    <lineage>
        <taxon>Eukaryota</taxon>
        <taxon>Viridiplantae</taxon>
        <taxon>Streptophyta</taxon>
        <taxon>Embryophyta</taxon>
        <taxon>Tracheophyta</taxon>
        <taxon>Spermatophyta</taxon>
        <taxon>Magnoliopsida</taxon>
        <taxon>eudicotyledons</taxon>
        <taxon>Gunneridae</taxon>
        <taxon>Pentapetalae</taxon>
        <taxon>asterids</taxon>
        <taxon>campanulids</taxon>
        <taxon>Asterales</taxon>
        <taxon>Asteraceae</taxon>
        <taxon>Asteroideae</taxon>
        <taxon>Heliantheae alliance</taxon>
        <taxon>Madieae</taxon>
        <taxon>Madiinae</taxon>
        <taxon>Deinandra</taxon>
    </lineage>
</organism>
<dbReference type="GO" id="GO:0005874">
    <property type="term" value="C:microtubule"/>
    <property type="evidence" value="ECO:0007669"/>
    <property type="project" value="UniProtKB-KW"/>
</dbReference>
<evidence type="ECO:0000256" key="26">
    <source>
        <dbReference type="SAM" id="Phobius"/>
    </source>
</evidence>
<comment type="cofactor">
    <cofactor evidence="2">
        <name>Cu cation</name>
        <dbReference type="ChEBI" id="CHEBI:23378"/>
    </cofactor>
</comment>
<dbReference type="GO" id="GO:0008017">
    <property type="term" value="F:microtubule binding"/>
    <property type="evidence" value="ECO:0007669"/>
    <property type="project" value="InterPro"/>
</dbReference>
<keyword evidence="10 23" id="KW-0547">Nucleotide-binding</keyword>
<dbReference type="Gene3D" id="3.40.850.10">
    <property type="entry name" value="Kinesin motor domain"/>
    <property type="match status" value="1"/>
</dbReference>
<feature type="domain" description="Calponin-homology (CH)" evidence="27">
    <location>
        <begin position="36"/>
        <end position="159"/>
    </location>
</feature>
<dbReference type="Pfam" id="PF25487">
    <property type="entry name" value="ETR1_N"/>
    <property type="match status" value="1"/>
</dbReference>
<dbReference type="GO" id="GO:0009873">
    <property type="term" value="P:ethylene-activated signaling pathway"/>
    <property type="evidence" value="ECO:0007669"/>
    <property type="project" value="UniProtKB-KW"/>
</dbReference>
<evidence type="ECO:0000256" key="6">
    <source>
        <dbReference type="ARBA" id="ARBA00012438"/>
    </source>
</evidence>
<keyword evidence="31" id="KW-1185">Reference proteome</keyword>
<dbReference type="SMART" id="SM00033">
    <property type="entry name" value="CH"/>
    <property type="match status" value="1"/>
</dbReference>
<feature type="region of interest" description="Disordered" evidence="25">
    <location>
        <begin position="743"/>
        <end position="810"/>
    </location>
</feature>
<dbReference type="GO" id="GO:0005524">
    <property type="term" value="F:ATP binding"/>
    <property type="evidence" value="ECO:0007669"/>
    <property type="project" value="UniProtKB-UniRule"/>
</dbReference>
<keyword evidence="13" id="KW-0256">Endoplasmic reticulum</keyword>
<dbReference type="InterPro" id="IPR027417">
    <property type="entry name" value="P-loop_NTPase"/>
</dbReference>
<evidence type="ECO:0000256" key="22">
    <source>
        <dbReference type="ARBA" id="ARBA00023175"/>
    </source>
</evidence>
<dbReference type="Pfam" id="PF00307">
    <property type="entry name" value="CH"/>
    <property type="match status" value="1"/>
</dbReference>
<dbReference type="SMART" id="SM00388">
    <property type="entry name" value="HisKA"/>
    <property type="match status" value="1"/>
</dbReference>
<dbReference type="InterPro" id="IPR036872">
    <property type="entry name" value="CH_dom_sf"/>
</dbReference>
<dbReference type="InterPro" id="IPR027640">
    <property type="entry name" value="Kinesin-like_fam"/>
</dbReference>
<dbReference type="Gene3D" id="3.30.565.10">
    <property type="entry name" value="Histidine kinase-like ATPase, C-terminal domain"/>
    <property type="match status" value="1"/>
</dbReference>
<feature type="binding site" evidence="23">
    <location>
        <begin position="470"/>
        <end position="477"/>
    </location>
    <ligand>
        <name>ATP</name>
        <dbReference type="ChEBI" id="CHEBI:30616"/>
    </ligand>
</feature>
<evidence type="ECO:0000256" key="19">
    <source>
        <dbReference type="ARBA" id="ARBA00023136"/>
    </source>
</evidence>
<keyword evidence="9" id="KW-0493">Microtubule</keyword>
<evidence type="ECO:0000256" key="20">
    <source>
        <dbReference type="ARBA" id="ARBA00023157"/>
    </source>
</evidence>
<dbReference type="SUPFAM" id="SSF47576">
    <property type="entry name" value="Calponin-homology domain, CH-domain"/>
    <property type="match status" value="1"/>
</dbReference>
<dbReference type="InterPro" id="IPR005467">
    <property type="entry name" value="His_kinase_dom"/>
</dbReference>
<feature type="region of interest" description="Disordered" evidence="25">
    <location>
        <begin position="924"/>
        <end position="950"/>
    </location>
</feature>
<dbReference type="EMBL" id="JBCNJP010000023">
    <property type="protein sequence ID" value="KAK9057237.1"/>
    <property type="molecule type" value="Genomic_DNA"/>
</dbReference>
<dbReference type="PANTHER" id="PTHR47972">
    <property type="entry name" value="KINESIN-LIKE PROTEIN KLP-3"/>
    <property type="match status" value="1"/>
</dbReference>
<evidence type="ECO:0000259" key="29">
    <source>
        <dbReference type="PROSITE" id="PS50109"/>
    </source>
</evidence>
<dbReference type="PROSITE" id="PS50021">
    <property type="entry name" value="CH"/>
    <property type="match status" value="1"/>
</dbReference>
<evidence type="ECO:0000256" key="23">
    <source>
        <dbReference type="PROSITE-ProRule" id="PRU00283"/>
    </source>
</evidence>
<evidence type="ECO:0000256" key="7">
    <source>
        <dbReference type="ARBA" id="ARBA00022679"/>
    </source>
</evidence>
<dbReference type="SMART" id="SM00065">
    <property type="entry name" value="GAF"/>
    <property type="match status" value="1"/>
</dbReference>
<evidence type="ECO:0000256" key="14">
    <source>
        <dbReference type="ARBA" id="ARBA00022840"/>
    </source>
</evidence>
<dbReference type="Gene3D" id="3.30.450.40">
    <property type="match status" value="1"/>
</dbReference>
<keyword evidence="16" id="KW-0186">Copper</keyword>
<dbReference type="Pfam" id="PF02518">
    <property type="entry name" value="HATPase_c"/>
    <property type="match status" value="1"/>
</dbReference>
<dbReference type="CDD" id="cd00082">
    <property type="entry name" value="HisKA"/>
    <property type="match status" value="1"/>
</dbReference>
<dbReference type="FunFam" id="3.40.850.10:FF:000045">
    <property type="entry name" value="Kinesin-like protein KIN-14I isoform A"/>
    <property type="match status" value="1"/>
</dbReference>
<evidence type="ECO:0000256" key="3">
    <source>
        <dbReference type="ARBA" id="ARBA00004477"/>
    </source>
</evidence>
<dbReference type="InterPro" id="IPR003018">
    <property type="entry name" value="GAF"/>
</dbReference>
<dbReference type="SUPFAM" id="SSF52540">
    <property type="entry name" value="P-loop containing nucleoside triphosphate hydrolases"/>
    <property type="match status" value="1"/>
</dbReference>
<dbReference type="GO" id="GO:0005789">
    <property type="term" value="C:endoplasmic reticulum membrane"/>
    <property type="evidence" value="ECO:0007669"/>
    <property type="project" value="UniProtKB-SubCell"/>
</dbReference>
<accession>A0AAP0GQS3</accession>
<name>A0AAP0GQS3_9ASTR</name>
<evidence type="ECO:0000256" key="2">
    <source>
        <dbReference type="ARBA" id="ARBA00001935"/>
    </source>
</evidence>
<evidence type="ECO:0000313" key="31">
    <source>
        <dbReference type="Proteomes" id="UP001408789"/>
    </source>
</evidence>
<gene>
    <name evidence="30" type="ORF">SSX86_022072</name>
</gene>
<dbReference type="GO" id="GO:0007018">
    <property type="term" value="P:microtubule-based movement"/>
    <property type="evidence" value="ECO:0007669"/>
    <property type="project" value="InterPro"/>
</dbReference>
<evidence type="ECO:0000256" key="15">
    <source>
        <dbReference type="ARBA" id="ARBA00022989"/>
    </source>
</evidence>
<dbReference type="EC" id="2.7.13.3" evidence="6"/>
<reference evidence="30 31" key="1">
    <citation type="submission" date="2024-04" db="EMBL/GenBank/DDBJ databases">
        <title>The reference genome of an endangered Asteraceae, Deinandra increscens subsp. villosa, native to the Central Coast of California.</title>
        <authorList>
            <person name="Guilliams M."/>
            <person name="Hasenstab-Lehman K."/>
            <person name="Meyer R."/>
            <person name="Mcevoy S."/>
        </authorList>
    </citation>
    <scope>NUCLEOTIDE SEQUENCE [LARGE SCALE GENOMIC DNA]</scope>
    <source>
        <tissue evidence="30">Leaf</tissue>
    </source>
</reference>
<dbReference type="FunFam" id="1.10.287.130:FF:000004">
    <property type="entry name" value="Ethylene receptor 1"/>
    <property type="match status" value="1"/>
</dbReference>
<comment type="catalytic activity">
    <reaction evidence="1">
        <text>ATP + protein L-histidine = ADP + protein N-phospho-L-histidine.</text>
        <dbReference type="EC" id="2.7.13.3"/>
    </reaction>
</comment>
<evidence type="ECO:0000256" key="16">
    <source>
        <dbReference type="ARBA" id="ARBA00023008"/>
    </source>
</evidence>
<keyword evidence="20" id="KW-1015">Disulfide bond</keyword>
<dbReference type="CDD" id="cd01366">
    <property type="entry name" value="KISc_C_terminal"/>
    <property type="match status" value="1"/>
</dbReference>
<dbReference type="InterPro" id="IPR001715">
    <property type="entry name" value="CH_dom"/>
</dbReference>
<dbReference type="Gene3D" id="1.10.287.130">
    <property type="match status" value="1"/>
</dbReference>
<feature type="domain" description="Histidine kinase" evidence="29">
    <location>
        <begin position="1300"/>
        <end position="1582"/>
    </location>
</feature>
<dbReference type="InterPro" id="IPR036890">
    <property type="entry name" value="HATPase_C_sf"/>
</dbReference>
<dbReference type="InterPro" id="IPR003661">
    <property type="entry name" value="HisK_dim/P_dom"/>
</dbReference>
<proteinExistence type="inferred from homology"/>
<dbReference type="InterPro" id="IPR058544">
    <property type="entry name" value="ETR1_N"/>
</dbReference>
<dbReference type="Pfam" id="PF00512">
    <property type="entry name" value="HisKA"/>
    <property type="match status" value="1"/>
</dbReference>
<dbReference type="SMART" id="SM00387">
    <property type="entry name" value="HATPase_c"/>
    <property type="match status" value="1"/>
</dbReference>
<dbReference type="SMART" id="SM00129">
    <property type="entry name" value="KISc"/>
    <property type="match status" value="1"/>
</dbReference>
<keyword evidence="15 26" id="KW-1133">Transmembrane helix</keyword>
<keyword evidence="17" id="KW-0902">Two-component regulatory system</keyword>
<feature type="coiled-coil region" evidence="24">
    <location>
        <begin position="715"/>
        <end position="742"/>
    </location>
</feature>
<dbReference type="Proteomes" id="UP001408789">
    <property type="component" value="Unassembled WGS sequence"/>
</dbReference>
<evidence type="ECO:0000256" key="13">
    <source>
        <dbReference type="ARBA" id="ARBA00022824"/>
    </source>
</evidence>
<keyword evidence="22 23" id="KW-0505">Motor protein</keyword>
<keyword evidence="14 23" id="KW-0067">ATP-binding</keyword>
<evidence type="ECO:0000256" key="8">
    <source>
        <dbReference type="ARBA" id="ARBA00022692"/>
    </source>
</evidence>
<dbReference type="GO" id="GO:0000155">
    <property type="term" value="F:phosphorelay sensor kinase activity"/>
    <property type="evidence" value="ECO:0007669"/>
    <property type="project" value="InterPro"/>
</dbReference>
<keyword evidence="12" id="KW-0418">Kinase</keyword>
<feature type="domain" description="Kinesin motor" evidence="28">
    <location>
        <begin position="388"/>
        <end position="708"/>
    </location>
</feature>
<dbReference type="InterPro" id="IPR001752">
    <property type="entry name" value="Kinesin_motor_dom"/>
</dbReference>
<comment type="similarity">
    <text evidence="5">Belongs to the TRAFAC class myosin-kinesin ATPase superfamily. Kinesin family. KIN-14 subfamily.</text>
</comment>
<evidence type="ECO:0000256" key="12">
    <source>
        <dbReference type="ARBA" id="ARBA00022777"/>
    </source>
</evidence>
<feature type="transmembrane region" description="Helical" evidence="26">
    <location>
        <begin position="1037"/>
        <end position="1058"/>
    </location>
</feature>
<keyword evidence="21" id="KW-0675">Receptor</keyword>
<evidence type="ECO:0000256" key="21">
    <source>
        <dbReference type="ARBA" id="ARBA00023170"/>
    </source>
</evidence>
<evidence type="ECO:0000256" key="11">
    <source>
        <dbReference type="ARBA" id="ARBA00022745"/>
    </source>
</evidence>
<dbReference type="InterPro" id="IPR036097">
    <property type="entry name" value="HisK_dim/P_sf"/>
</dbReference>
<evidence type="ECO:0000259" key="27">
    <source>
        <dbReference type="PROSITE" id="PS50021"/>
    </source>
</evidence>
<dbReference type="GO" id="GO:0003777">
    <property type="term" value="F:microtubule motor activity"/>
    <property type="evidence" value="ECO:0007669"/>
    <property type="project" value="InterPro"/>
</dbReference>
<evidence type="ECO:0000256" key="17">
    <source>
        <dbReference type="ARBA" id="ARBA00023012"/>
    </source>
</evidence>
<evidence type="ECO:0000259" key="28">
    <source>
        <dbReference type="PROSITE" id="PS50067"/>
    </source>
</evidence>
<dbReference type="SUPFAM" id="SSF55874">
    <property type="entry name" value="ATPase domain of HSP90 chaperone/DNA topoisomerase II/histidine kinase"/>
    <property type="match status" value="1"/>
</dbReference>
<dbReference type="PRINTS" id="PR00380">
    <property type="entry name" value="KINESINHEAVY"/>
</dbReference>
<dbReference type="GO" id="GO:0016887">
    <property type="term" value="F:ATP hydrolysis activity"/>
    <property type="evidence" value="ECO:0007669"/>
    <property type="project" value="UniProtKB-ARBA"/>
</dbReference>
<dbReference type="Gene3D" id="1.10.418.10">
    <property type="entry name" value="Calponin-like domain"/>
    <property type="match status" value="1"/>
</dbReference>
<comment type="caution">
    <text evidence="30">The sequence shown here is derived from an EMBL/GenBank/DDBJ whole genome shotgun (WGS) entry which is preliminary data.</text>
</comment>
<comment type="similarity">
    <text evidence="4">Belongs to the ethylene receptor family.</text>
</comment>
<protein>
    <recommendedName>
        <fullName evidence="6">histidine kinase</fullName>
        <ecNumber evidence="6">2.7.13.3</ecNumber>
    </recommendedName>
</protein>
<evidence type="ECO:0000256" key="9">
    <source>
        <dbReference type="ARBA" id="ARBA00022701"/>
    </source>
</evidence>
<dbReference type="Pfam" id="PF01590">
    <property type="entry name" value="GAF"/>
    <property type="match status" value="1"/>
</dbReference>
<keyword evidence="11" id="KW-0936">Ethylene signaling pathway</keyword>
<dbReference type="InterPro" id="IPR003594">
    <property type="entry name" value="HATPase_dom"/>
</dbReference>
<sequence length="1619" mass="179466">MAEDNTLSFSMASVMEDVLNRSQGLDLDSRRAQEAAIRRYEGAAWLRKMVGVVGAKDLPAEPSEEEFRLGLRSGLILCNVINKVHPGAVPKVVESSCDSAAAVQDGAALFAYQYFENVRNFLVAVEQMGLPTFEASDLEQGGKSSRIVNCVLALKSYSEWKQTGGHGTWKFGGTVKLTSPNKNIVRKNSDPFTNSLSRMNTVQPQETDNNRSMHNSSLSTLVRAVLLDKKPDEVPILLESLLSKVMEEFENRIASQVELQKPVAKDSPSLSGNRSFLKHTSSDVKVEDRNSTIINKVSHKKSIVDEEIKRKHIRHQMAFDSHQEDIKSLRQTLLTTKAGMQFMQKKFLEEIQNLGQHIFGLAHAASGYHRVLEENRKLYNQVQDLKGNIRVYCRVRPFLGRQSNDANIVDCIEEGTISINTPPKYGKGRRAFNFNKVFGPSATQEQVFEDTRPLIRSVLDGYNVCIFAYGQTGSGKTHTMSGPKDLTESSQGVNYRALSDLFLLAEQRKETLQYDVSVQMIEIYNEQVRDLLASDEIRNNSQNGINVPEASLVPVSSRFDVIDLMNLGQRNRAVGATALNDRSSRSHSCLTVHVQGKDLTTSGGVFRGCMHLVDLAGSERVDKSEVTGDRLKEAQHINRSLSALGDVISSLAQKNAHVPYRNSKLTQLLQDSLGGQAKTLMFVHISPELDAVGETLSTLKFAERVATVELGAARVNKDTSDVKDLKEQIANLKAALARKGEHEIVQGRRKPTGEILNIEGRKNHRSRQKRQSIDLDEELLGNSPPWPPVSSSPGEMYGEEDDREMGGSGDWVDKVMVNKQDGSRGAWEPNHRMSADSSFYGLLEQPPNYNIFPGGIGNGNGNGNGFDVADDLDELDAATSDSSEPDLLWQFNHSKLSSFPNGGGMSKLNNSIAKAARSPELSGRTIISNLGPSPSRKTTNAAPQRGGRQVASSEEEDLLLKYQYVSDLLISIAYFSIPLQLIYFLHKSANYVLFPSYRRVLLQFGAFILLCGSTHLINLWTHSRTVAMLVTVAKLSTAFVSCITALTLVHIIPDLLTVKKRESFLRKRAEDLDKEMGLIIKQEQTRRHVRMLTHEIRSTIDRDTILKTTLVELGRSLDLEECALWMPAKRGMVLQLSHSLHDLIPFGSTVPMNLGEVSHVLNSSEPVRIHGSCQLAQIRGGAAASSYGGPSPEVVAAVRVPLLHLSNFQIDDWSDDHSATTSYAVMVLILPVNGVRKWRDHELELVEVVADQVAVALSHAAILEESMRARDQLMEHNVALDSARQEAEMAIHARNDFLGVMNHEMRTPMHAVIALSSLLLETELTPEQRAMIENVLKSSNLLAALINDLLGLSKLEDGSLHLENEVFDLHGLFSEVLLCYSCFTYANHDFVVFLQVIRLINPIACVKNVSMTLNCGLDLPAYGIGDEKRLMQTILNIAGNAVKFTKEGQVSVEASILSSEFVGEWRTPEFCPTSADGLFYLLVQVSIPPYIQTIFLLRNSRNRTYKMFVQVKDSGSGITQQEIPNIFNKYSYPQNASIRNKGAGLGLAICQRFVNLMGGRIWVESDGLGKGTTVSFLVRLGHCSSPTHRDGSELTTHRYSSSQDYNATAASFPRYQKQF</sequence>
<dbReference type="InterPro" id="IPR036961">
    <property type="entry name" value="Kinesin_motor_dom_sf"/>
</dbReference>
<dbReference type="CDD" id="cd21203">
    <property type="entry name" value="CH_AtKIN14-like"/>
    <property type="match status" value="1"/>
</dbReference>
<evidence type="ECO:0000256" key="1">
    <source>
        <dbReference type="ARBA" id="ARBA00000085"/>
    </source>
</evidence>
<dbReference type="PROSITE" id="PS50109">
    <property type="entry name" value="HIS_KIN"/>
    <property type="match status" value="1"/>
</dbReference>
<evidence type="ECO:0000256" key="25">
    <source>
        <dbReference type="SAM" id="MobiDB-lite"/>
    </source>
</evidence>
<dbReference type="InterPro" id="IPR029016">
    <property type="entry name" value="GAF-like_dom_sf"/>
</dbReference>
<feature type="transmembrane region" description="Helical" evidence="26">
    <location>
        <begin position="997"/>
        <end position="1017"/>
    </location>
</feature>
<evidence type="ECO:0000256" key="18">
    <source>
        <dbReference type="ARBA" id="ARBA00023054"/>
    </source>
</evidence>
<evidence type="ECO:0000256" key="4">
    <source>
        <dbReference type="ARBA" id="ARBA00009842"/>
    </source>
</evidence>
<dbReference type="FunFam" id="1.10.418.10:FF:000062">
    <property type="entry name" value="Kinesin-like protein KIN-14I isoform A"/>
    <property type="match status" value="1"/>
</dbReference>
<keyword evidence="8 26" id="KW-0812">Transmembrane</keyword>
<feature type="compositionally biased region" description="Polar residues" evidence="25">
    <location>
        <begin position="925"/>
        <end position="942"/>
    </location>
</feature>
<evidence type="ECO:0000256" key="24">
    <source>
        <dbReference type="SAM" id="Coils"/>
    </source>
</evidence>
<keyword evidence="18 24" id="KW-0175">Coiled coil</keyword>
<dbReference type="PANTHER" id="PTHR47972:SF39">
    <property type="entry name" value="KINESIN-LIKE PROTEIN KIN-14I"/>
    <property type="match status" value="1"/>
</dbReference>
<evidence type="ECO:0000256" key="10">
    <source>
        <dbReference type="ARBA" id="ARBA00022741"/>
    </source>
</evidence>
<dbReference type="SUPFAM" id="SSF47384">
    <property type="entry name" value="Homodimeric domain of signal transducing histidine kinase"/>
    <property type="match status" value="1"/>
</dbReference>
<comment type="subcellular location">
    <subcellularLocation>
        <location evidence="3">Endoplasmic reticulum membrane</location>
        <topology evidence="3">Multi-pass membrane protein</topology>
    </subcellularLocation>
</comment>
<keyword evidence="19 26" id="KW-0472">Membrane</keyword>
<dbReference type="Pfam" id="PF00225">
    <property type="entry name" value="Kinesin"/>
    <property type="match status" value="1"/>
</dbReference>
<keyword evidence="7" id="KW-0808">Transferase</keyword>
<dbReference type="SUPFAM" id="SSF55781">
    <property type="entry name" value="GAF domain-like"/>
    <property type="match status" value="1"/>
</dbReference>
<evidence type="ECO:0000256" key="5">
    <source>
        <dbReference type="ARBA" id="ARBA00010899"/>
    </source>
</evidence>
<dbReference type="PROSITE" id="PS50067">
    <property type="entry name" value="KINESIN_MOTOR_2"/>
    <property type="match status" value="1"/>
</dbReference>
<evidence type="ECO:0000313" key="30">
    <source>
        <dbReference type="EMBL" id="KAK9057237.1"/>
    </source>
</evidence>